<dbReference type="EMBL" id="BOQL01000006">
    <property type="protein sequence ID" value="GIM63826.1"/>
    <property type="molecule type" value="Genomic_DNA"/>
</dbReference>
<comment type="caution">
    <text evidence="2">The sequence shown here is derived from an EMBL/GenBank/DDBJ whole genome shotgun (WGS) entry which is preliminary data.</text>
</comment>
<accession>A0A919S3Y1</accession>
<name>A0A919S3Y1_9ACTN</name>
<dbReference type="RefSeq" id="WP_246594856.1">
    <property type="nucleotide sequence ID" value="NZ_BAABEA010000051.1"/>
</dbReference>
<gene>
    <name evidence="2" type="ORF">Aau02nite_06590</name>
</gene>
<sequence length="141" mass="15683">MRTADWFLIRLSSVGPEDPVLPVRQAIFSFEDGTDGFTTRQPRDRWHRGAVARVPHRRDARPAGRDPGAGQLVRRPGARVAGPARRSGRAWTNPHSSRTVTESFDDIECPSGVNLDVSRIRVVWVFLNTGGVVHIAHVRAE</sequence>
<feature type="compositionally biased region" description="Low complexity" evidence="1">
    <location>
        <begin position="73"/>
        <end position="85"/>
    </location>
</feature>
<reference evidence="2" key="1">
    <citation type="submission" date="2021-03" db="EMBL/GenBank/DDBJ databases">
        <title>Whole genome shotgun sequence of Actinoplanes auranticolor NBRC 12245.</title>
        <authorList>
            <person name="Komaki H."/>
            <person name="Tamura T."/>
        </authorList>
    </citation>
    <scope>NUCLEOTIDE SEQUENCE</scope>
    <source>
        <strain evidence="2">NBRC 12245</strain>
    </source>
</reference>
<protein>
    <submittedName>
        <fullName evidence="2">Uncharacterized protein</fullName>
    </submittedName>
</protein>
<dbReference type="Proteomes" id="UP000681340">
    <property type="component" value="Unassembled WGS sequence"/>
</dbReference>
<organism evidence="2 3">
    <name type="scientific">Actinoplanes auranticolor</name>
    <dbReference type="NCBI Taxonomy" id="47988"/>
    <lineage>
        <taxon>Bacteria</taxon>
        <taxon>Bacillati</taxon>
        <taxon>Actinomycetota</taxon>
        <taxon>Actinomycetes</taxon>
        <taxon>Micromonosporales</taxon>
        <taxon>Micromonosporaceae</taxon>
        <taxon>Actinoplanes</taxon>
    </lineage>
</organism>
<dbReference type="AlphaFoldDB" id="A0A919S3Y1"/>
<feature type="region of interest" description="Disordered" evidence="1">
    <location>
        <begin position="53"/>
        <end position="97"/>
    </location>
</feature>
<evidence type="ECO:0000313" key="3">
    <source>
        <dbReference type="Proteomes" id="UP000681340"/>
    </source>
</evidence>
<proteinExistence type="predicted"/>
<keyword evidence="3" id="KW-1185">Reference proteome</keyword>
<evidence type="ECO:0000256" key="1">
    <source>
        <dbReference type="SAM" id="MobiDB-lite"/>
    </source>
</evidence>
<evidence type="ECO:0000313" key="2">
    <source>
        <dbReference type="EMBL" id="GIM63826.1"/>
    </source>
</evidence>